<evidence type="ECO:0000313" key="1">
    <source>
        <dbReference type="EMBL" id="GLB28627.1"/>
    </source>
</evidence>
<accession>A0ABQ5M176</accession>
<dbReference type="RefSeq" id="WP_346064576.1">
    <property type="nucleotide sequence ID" value="NZ_BRPJ01000009.1"/>
</dbReference>
<keyword evidence="2" id="KW-1185">Reference proteome</keyword>
<organism evidence="1 2">
    <name type="scientific">Lacrimispora amygdalina</name>
    <dbReference type="NCBI Taxonomy" id="253257"/>
    <lineage>
        <taxon>Bacteria</taxon>
        <taxon>Bacillati</taxon>
        <taxon>Bacillota</taxon>
        <taxon>Clostridia</taxon>
        <taxon>Lachnospirales</taxon>
        <taxon>Lachnospiraceae</taxon>
        <taxon>Lacrimispora</taxon>
    </lineage>
</organism>
<evidence type="ECO:0000313" key="2">
    <source>
        <dbReference type="Proteomes" id="UP001419084"/>
    </source>
</evidence>
<reference evidence="1 2" key="1">
    <citation type="journal article" date="2024" name="Int. J. Syst. Evol. Microbiol.">
        <title>Lacrimispora brassicae sp. nov. isolated from fermented cabbage, and proposal of Clostridium indicum Gundawar et al. 2019 and Clostridium methoxybenzovorans Mechichi et al. 1999 as heterotypic synonyms of Lacrimispora amygdalina (Parshina et al. 2003) Haas and Blanchard 2020 and Lacrimispora indolis (McClung and McCoy 1957) Haas and Blanchard 2020, respectively.</title>
        <authorList>
            <person name="Kobayashi H."/>
            <person name="Tanizawa Y."/>
            <person name="Sakamoto M."/>
            <person name="Ohkuma M."/>
            <person name="Tohno M."/>
        </authorList>
    </citation>
    <scope>NUCLEOTIDE SEQUENCE [LARGE SCALE GENOMIC DNA]</scope>
    <source>
        <strain evidence="1 2">DSM 12857</strain>
    </source>
</reference>
<dbReference type="Proteomes" id="UP001419084">
    <property type="component" value="Unassembled WGS sequence"/>
</dbReference>
<name>A0ABQ5M176_9FIRM</name>
<protein>
    <recommendedName>
        <fullName evidence="3">Plasmid replication protein RepL domain-containing protein</fullName>
    </recommendedName>
</protein>
<proteinExistence type="predicted"/>
<dbReference type="EMBL" id="BRPJ01000009">
    <property type="protein sequence ID" value="GLB28627.1"/>
    <property type="molecule type" value="Genomic_DNA"/>
</dbReference>
<evidence type="ECO:0008006" key="3">
    <source>
        <dbReference type="Google" id="ProtNLM"/>
    </source>
</evidence>
<gene>
    <name evidence="1" type="ORF">LAD12857_05500</name>
</gene>
<comment type="caution">
    <text evidence="1">The sequence shown here is derived from an EMBL/GenBank/DDBJ whole genome shotgun (WGS) entry which is preliminary data.</text>
</comment>
<sequence>MKTKISGYKVQHVDMETGEILCETEGVTEIKDNVMTEKEKKRQDYIDSHVMNFNKDASFVKLYDEVVEMLFNKLDAKEFSLAIALCKYVSYEDCALREGGHGNGRIFTVKELSEKLNREYTRFSRTFKSLIKRGVIGKWSFETGNVETGEIEKKSGFIVNPYIYFRGVNVDKLVYEYFDRSGWKELLG</sequence>